<dbReference type="EMBL" id="JACVVK020000022">
    <property type="protein sequence ID" value="KAK7503002.1"/>
    <property type="molecule type" value="Genomic_DNA"/>
</dbReference>
<comment type="caution">
    <text evidence="1">The sequence shown here is derived from an EMBL/GenBank/DDBJ whole genome shotgun (WGS) entry which is preliminary data.</text>
</comment>
<gene>
    <name evidence="1" type="ORF">BaRGS_00005628</name>
</gene>
<dbReference type="AlphaFoldDB" id="A0ABD0LUN1"/>
<keyword evidence="2" id="KW-1185">Reference proteome</keyword>
<evidence type="ECO:0000313" key="2">
    <source>
        <dbReference type="Proteomes" id="UP001519460"/>
    </source>
</evidence>
<sequence>MRTTIFPTLTDKITTLLGAVMVIQAVTLTELYTGDQLPCPPHKQRLRIVLQSIRVPFYLTPLNYNRFSHSCHRNGYTHVWYSDYSKTQFSVCVLKSAVVSAMNVLTDLVSPGDSVY</sequence>
<dbReference type="Proteomes" id="UP001519460">
    <property type="component" value="Unassembled WGS sequence"/>
</dbReference>
<proteinExistence type="predicted"/>
<accession>A0ABD0LUN1</accession>
<evidence type="ECO:0000313" key="1">
    <source>
        <dbReference type="EMBL" id="KAK7503002.1"/>
    </source>
</evidence>
<reference evidence="1 2" key="1">
    <citation type="journal article" date="2023" name="Sci. Data">
        <title>Genome assembly of the Korean intertidal mud-creeper Batillaria attramentaria.</title>
        <authorList>
            <person name="Patra A.K."/>
            <person name="Ho P.T."/>
            <person name="Jun S."/>
            <person name="Lee S.J."/>
            <person name="Kim Y."/>
            <person name="Won Y.J."/>
        </authorList>
    </citation>
    <scope>NUCLEOTIDE SEQUENCE [LARGE SCALE GENOMIC DNA]</scope>
    <source>
        <strain evidence="1">Wonlab-2016</strain>
    </source>
</reference>
<name>A0ABD0LUN1_9CAEN</name>
<protein>
    <submittedName>
        <fullName evidence="1">Uncharacterized protein</fullName>
    </submittedName>
</protein>
<organism evidence="1 2">
    <name type="scientific">Batillaria attramentaria</name>
    <dbReference type="NCBI Taxonomy" id="370345"/>
    <lineage>
        <taxon>Eukaryota</taxon>
        <taxon>Metazoa</taxon>
        <taxon>Spiralia</taxon>
        <taxon>Lophotrochozoa</taxon>
        <taxon>Mollusca</taxon>
        <taxon>Gastropoda</taxon>
        <taxon>Caenogastropoda</taxon>
        <taxon>Sorbeoconcha</taxon>
        <taxon>Cerithioidea</taxon>
        <taxon>Batillariidae</taxon>
        <taxon>Batillaria</taxon>
    </lineage>
</organism>